<comment type="function">
    <text evidence="1">Putative transcription factor.</text>
</comment>
<dbReference type="InterPro" id="IPR044607">
    <property type="entry name" value="RKD-like"/>
</dbReference>
<dbReference type="AlphaFoldDB" id="A0A2U1N2X2"/>
<keyword evidence="2" id="KW-0805">Transcription regulation</keyword>
<accession>A0A2U1N2X2</accession>
<feature type="region of interest" description="Disordered" evidence="7">
    <location>
        <begin position="155"/>
        <end position="182"/>
    </location>
</feature>
<gene>
    <name evidence="9" type="ORF">CTI12_AA315760</name>
</gene>
<sequence>MESQNSMTNWPNHEVNSAKDDVFSIPNQLHPLEFGFPDIGCNTYDHLQPMPLDQHYNGFENYFLMDIISNDPLYASLDIEPSQNQCFFTDHMTYTDDFMSVYGVDTGFSFQNQDMSIVNSTFGLVDQNGPVMIAYTTDTNAGENMNSQMRNHNEEMKLDNTKSERDAANSRNVKLEKERGDHNGSSYTSKMLLSRETISKYFYLPITQAAKELNVGLTLLKKRCRELGIRRWPHRKLMSLQTLINNVQELGKNSGDQADEKMREAVMILEQERKKMEEIPDLQLERNTKRLRQACFKANYKKRRTMGVVSSSANSTSINGSQPSLSSCSSTCSINPVGYKVIDNDCGDDEEQEVMKSMLFSDCLASSNNSIF</sequence>
<dbReference type="GO" id="GO:0003677">
    <property type="term" value="F:DNA binding"/>
    <property type="evidence" value="ECO:0007669"/>
    <property type="project" value="UniProtKB-KW"/>
</dbReference>
<protein>
    <submittedName>
        <fullName evidence="9">Plant regulator RWP-RK</fullName>
    </submittedName>
</protein>
<keyword evidence="6" id="KW-0539">Nucleus</keyword>
<keyword evidence="5" id="KW-0804">Transcription</keyword>
<name>A0A2U1N2X2_ARTAN</name>
<evidence type="ECO:0000256" key="1">
    <source>
        <dbReference type="ARBA" id="ARBA00004049"/>
    </source>
</evidence>
<evidence type="ECO:0000256" key="4">
    <source>
        <dbReference type="ARBA" id="ARBA00023125"/>
    </source>
</evidence>
<dbReference type="PROSITE" id="PS51519">
    <property type="entry name" value="RWP_RK"/>
    <property type="match status" value="1"/>
</dbReference>
<dbReference type="InterPro" id="IPR003035">
    <property type="entry name" value="RWP-RK_dom"/>
</dbReference>
<keyword evidence="3" id="KW-0175">Coiled coil</keyword>
<evidence type="ECO:0000256" key="2">
    <source>
        <dbReference type="ARBA" id="ARBA00023015"/>
    </source>
</evidence>
<dbReference type="GO" id="GO:0003700">
    <property type="term" value="F:DNA-binding transcription factor activity"/>
    <property type="evidence" value="ECO:0007669"/>
    <property type="project" value="InterPro"/>
</dbReference>
<evidence type="ECO:0000256" key="6">
    <source>
        <dbReference type="ARBA" id="ARBA00023242"/>
    </source>
</evidence>
<evidence type="ECO:0000256" key="3">
    <source>
        <dbReference type="ARBA" id="ARBA00023054"/>
    </source>
</evidence>
<organism evidence="9 10">
    <name type="scientific">Artemisia annua</name>
    <name type="common">Sweet wormwood</name>
    <dbReference type="NCBI Taxonomy" id="35608"/>
    <lineage>
        <taxon>Eukaryota</taxon>
        <taxon>Viridiplantae</taxon>
        <taxon>Streptophyta</taxon>
        <taxon>Embryophyta</taxon>
        <taxon>Tracheophyta</taxon>
        <taxon>Spermatophyta</taxon>
        <taxon>Magnoliopsida</taxon>
        <taxon>eudicotyledons</taxon>
        <taxon>Gunneridae</taxon>
        <taxon>Pentapetalae</taxon>
        <taxon>asterids</taxon>
        <taxon>campanulids</taxon>
        <taxon>Asterales</taxon>
        <taxon>Asteraceae</taxon>
        <taxon>Asteroideae</taxon>
        <taxon>Anthemideae</taxon>
        <taxon>Artemisiinae</taxon>
        <taxon>Artemisia</taxon>
    </lineage>
</organism>
<evidence type="ECO:0000256" key="7">
    <source>
        <dbReference type="SAM" id="MobiDB-lite"/>
    </source>
</evidence>
<dbReference type="PANTHER" id="PTHR46373">
    <property type="entry name" value="PROTEIN RKD4"/>
    <property type="match status" value="1"/>
</dbReference>
<dbReference type="PANTHER" id="PTHR46373:SF20">
    <property type="entry name" value="PROTEIN RKD1"/>
    <property type="match status" value="1"/>
</dbReference>
<reference evidence="9 10" key="1">
    <citation type="journal article" date="2018" name="Mol. Plant">
        <title>The genome of Artemisia annua provides insight into the evolution of Asteraceae family and artemisinin biosynthesis.</title>
        <authorList>
            <person name="Shen Q."/>
            <person name="Zhang L."/>
            <person name="Liao Z."/>
            <person name="Wang S."/>
            <person name="Yan T."/>
            <person name="Shi P."/>
            <person name="Liu M."/>
            <person name="Fu X."/>
            <person name="Pan Q."/>
            <person name="Wang Y."/>
            <person name="Lv Z."/>
            <person name="Lu X."/>
            <person name="Zhang F."/>
            <person name="Jiang W."/>
            <person name="Ma Y."/>
            <person name="Chen M."/>
            <person name="Hao X."/>
            <person name="Li L."/>
            <person name="Tang Y."/>
            <person name="Lv G."/>
            <person name="Zhou Y."/>
            <person name="Sun X."/>
            <person name="Brodelius P.E."/>
            <person name="Rose J.K.C."/>
            <person name="Tang K."/>
        </authorList>
    </citation>
    <scope>NUCLEOTIDE SEQUENCE [LARGE SCALE GENOMIC DNA]</scope>
    <source>
        <strain evidence="10">cv. Huhao1</strain>
        <tissue evidence="9">Leaf</tissue>
    </source>
</reference>
<evidence type="ECO:0000313" key="10">
    <source>
        <dbReference type="Proteomes" id="UP000245207"/>
    </source>
</evidence>
<dbReference type="Pfam" id="PF02042">
    <property type="entry name" value="RWP-RK"/>
    <property type="match status" value="1"/>
</dbReference>
<keyword evidence="4" id="KW-0238">DNA-binding</keyword>
<evidence type="ECO:0000256" key="5">
    <source>
        <dbReference type="ARBA" id="ARBA00023163"/>
    </source>
</evidence>
<dbReference type="EMBL" id="PKPP01003756">
    <property type="protein sequence ID" value="PWA67816.1"/>
    <property type="molecule type" value="Genomic_DNA"/>
</dbReference>
<evidence type="ECO:0000259" key="8">
    <source>
        <dbReference type="PROSITE" id="PS51519"/>
    </source>
</evidence>
<dbReference type="Proteomes" id="UP000245207">
    <property type="component" value="Unassembled WGS sequence"/>
</dbReference>
<dbReference type="STRING" id="35608.A0A2U1N2X2"/>
<keyword evidence="10" id="KW-1185">Reference proteome</keyword>
<feature type="domain" description="RWP-RK" evidence="8">
    <location>
        <begin position="175"/>
        <end position="260"/>
    </location>
</feature>
<comment type="caution">
    <text evidence="9">The sequence shown here is derived from an EMBL/GenBank/DDBJ whole genome shotgun (WGS) entry which is preliminary data.</text>
</comment>
<proteinExistence type="predicted"/>
<dbReference type="OrthoDB" id="6270329at2759"/>
<evidence type="ECO:0000313" key="9">
    <source>
        <dbReference type="EMBL" id="PWA67816.1"/>
    </source>
</evidence>